<dbReference type="InterPro" id="IPR051824">
    <property type="entry name" value="LRR_Rcpt-Like_S/T_Kinase"/>
</dbReference>
<dbReference type="SMART" id="SM00220">
    <property type="entry name" value="S_TKc"/>
    <property type="match status" value="1"/>
</dbReference>
<dbReference type="PANTHER" id="PTHR48006:SF62">
    <property type="entry name" value="LEUCINE-RICH REPEAT TRANSMEMBRANE PROTEIN KINASE"/>
    <property type="match status" value="1"/>
</dbReference>
<dbReference type="Pfam" id="PF00931">
    <property type="entry name" value="NB-ARC"/>
    <property type="match status" value="1"/>
</dbReference>
<evidence type="ECO:0000256" key="6">
    <source>
        <dbReference type="ARBA" id="ARBA00022989"/>
    </source>
</evidence>
<comment type="similarity">
    <text evidence="1">Belongs to the protein kinase superfamily. TKL Ser/Thr protein kinase family. ROCO subfamily.</text>
</comment>
<dbReference type="Gene3D" id="1.10.10.10">
    <property type="entry name" value="Winged helix-like DNA-binding domain superfamily/Winged helix DNA-binding domain"/>
    <property type="match status" value="1"/>
</dbReference>
<dbReference type="Gene3D" id="1.10.8.430">
    <property type="entry name" value="Helical domain of apoptotic protease-activating factors"/>
    <property type="match status" value="1"/>
</dbReference>
<evidence type="ECO:0000256" key="3">
    <source>
        <dbReference type="ARBA" id="ARBA00022692"/>
    </source>
</evidence>
<dbReference type="InterPro" id="IPR011009">
    <property type="entry name" value="Kinase-like_dom_sf"/>
</dbReference>
<dbReference type="Gene3D" id="3.40.50.300">
    <property type="entry name" value="P-loop containing nucleotide triphosphate hydrolases"/>
    <property type="match status" value="1"/>
</dbReference>
<dbReference type="CDD" id="cd14066">
    <property type="entry name" value="STKc_IRAK"/>
    <property type="match status" value="1"/>
</dbReference>
<dbReference type="Pfam" id="PF23598">
    <property type="entry name" value="LRR_14"/>
    <property type="match status" value="1"/>
</dbReference>
<protein>
    <recommendedName>
        <fullName evidence="9">Protein kinase domain-containing protein</fullName>
    </recommendedName>
</protein>
<evidence type="ECO:0000256" key="1">
    <source>
        <dbReference type="ARBA" id="ARBA00008171"/>
    </source>
</evidence>
<comment type="caution">
    <text evidence="10">The sequence shown here is derived from an EMBL/GenBank/DDBJ whole genome shotgun (WGS) entry which is preliminary data.</text>
</comment>
<reference evidence="10" key="1">
    <citation type="submission" date="2020-10" db="EMBL/GenBank/DDBJ databases">
        <authorList>
            <person name="Han B."/>
            <person name="Lu T."/>
            <person name="Zhao Q."/>
            <person name="Huang X."/>
            <person name="Zhao Y."/>
        </authorList>
    </citation>
    <scope>NUCLEOTIDE SEQUENCE</scope>
</reference>
<dbReference type="PROSITE" id="PS50011">
    <property type="entry name" value="PROTEIN_KINASE_DOM"/>
    <property type="match status" value="1"/>
</dbReference>
<dbReference type="Gene3D" id="3.30.200.20">
    <property type="entry name" value="Phosphorylase Kinase, domain 1"/>
    <property type="match status" value="1"/>
</dbReference>
<dbReference type="InterPro" id="IPR001245">
    <property type="entry name" value="Ser-Thr/Tyr_kinase_cat_dom"/>
</dbReference>
<evidence type="ECO:0000256" key="7">
    <source>
        <dbReference type="ARBA" id="ARBA00023136"/>
    </source>
</evidence>
<dbReference type="InterPro" id="IPR008271">
    <property type="entry name" value="Ser/Thr_kinase_AS"/>
</dbReference>
<dbReference type="GO" id="GO:0006952">
    <property type="term" value="P:defense response"/>
    <property type="evidence" value="ECO:0007669"/>
    <property type="project" value="UniProtKB-KW"/>
</dbReference>
<evidence type="ECO:0000256" key="4">
    <source>
        <dbReference type="ARBA" id="ARBA00022737"/>
    </source>
</evidence>
<evidence type="ECO:0000313" key="10">
    <source>
        <dbReference type="EMBL" id="CAD6219699.1"/>
    </source>
</evidence>
<keyword evidence="5" id="KW-0611">Plant defense</keyword>
<dbReference type="Gene3D" id="3.80.10.10">
    <property type="entry name" value="Ribonuclease Inhibitor"/>
    <property type="match status" value="1"/>
</dbReference>
<accession>A0A811N268</accession>
<dbReference type="InterPro" id="IPR036388">
    <property type="entry name" value="WH-like_DNA-bd_sf"/>
</dbReference>
<dbReference type="SUPFAM" id="SSF52058">
    <property type="entry name" value="L domain-like"/>
    <property type="match status" value="1"/>
</dbReference>
<evidence type="ECO:0000259" key="9">
    <source>
        <dbReference type="PROSITE" id="PS50011"/>
    </source>
</evidence>
<dbReference type="PANTHER" id="PTHR48006">
    <property type="entry name" value="LEUCINE-RICH REPEAT-CONTAINING PROTEIN DDB_G0281931-RELATED"/>
    <property type="match status" value="1"/>
</dbReference>
<dbReference type="PRINTS" id="PR00364">
    <property type="entry name" value="DISEASERSIST"/>
</dbReference>
<dbReference type="InterPro" id="IPR002182">
    <property type="entry name" value="NB-ARC"/>
</dbReference>
<dbReference type="PROSITE" id="PS00108">
    <property type="entry name" value="PROTEIN_KINASE_ST"/>
    <property type="match status" value="1"/>
</dbReference>
<keyword evidence="2" id="KW-0433">Leucine-rich repeat</keyword>
<dbReference type="GO" id="GO:0005886">
    <property type="term" value="C:plasma membrane"/>
    <property type="evidence" value="ECO:0007669"/>
    <property type="project" value="TreeGrafter"/>
</dbReference>
<dbReference type="Proteomes" id="UP000604825">
    <property type="component" value="Unassembled WGS sequence"/>
</dbReference>
<dbReference type="EMBL" id="CAJGYO010000003">
    <property type="protein sequence ID" value="CAD6219699.1"/>
    <property type="molecule type" value="Genomic_DNA"/>
</dbReference>
<gene>
    <name evidence="10" type="ORF">NCGR_LOCUS13323</name>
</gene>
<dbReference type="SUPFAM" id="SSF56112">
    <property type="entry name" value="Protein kinase-like (PK-like)"/>
    <property type="match status" value="1"/>
</dbReference>
<dbReference type="SUPFAM" id="SSF52540">
    <property type="entry name" value="P-loop containing nucleoside triphosphate hydrolases"/>
    <property type="match status" value="1"/>
</dbReference>
<evidence type="ECO:0000256" key="8">
    <source>
        <dbReference type="SAM" id="MobiDB-lite"/>
    </source>
</evidence>
<dbReference type="Pfam" id="PF23559">
    <property type="entry name" value="WHD_DRP"/>
    <property type="match status" value="1"/>
</dbReference>
<dbReference type="OrthoDB" id="691996at2759"/>
<dbReference type="InterPro" id="IPR000719">
    <property type="entry name" value="Prot_kinase_dom"/>
</dbReference>
<dbReference type="SMART" id="SM00369">
    <property type="entry name" value="LRR_TYP"/>
    <property type="match status" value="3"/>
</dbReference>
<dbReference type="InterPro" id="IPR032675">
    <property type="entry name" value="LRR_dom_sf"/>
</dbReference>
<feature type="region of interest" description="Disordered" evidence="8">
    <location>
        <begin position="1278"/>
        <end position="1306"/>
    </location>
</feature>
<dbReference type="InterPro" id="IPR055414">
    <property type="entry name" value="LRR_R13L4/SHOC2-like"/>
</dbReference>
<keyword evidence="7" id="KW-0472">Membrane</keyword>
<feature type="compositionally biased region" description="Polar residues" evidence="8">
    <location>
        <begin position="1282"/>
        <end position="1306"/>
    </location>
</feature>
<name>A0A811N268_9POAL</name>
<keyword evidence="11" id="KW-1185">Reference proteome</keyword>
<dbReference type="Gene3D" id="1.10.510.10">
    <property type="entry name" value="Transferase(Phosphotransferase) domain 1"/>
    <property type="match status" value="1"/>
</dbReference>
<proteinExistence type="inferred from homology"/>
<keyword evidence="4" id="KW-0677">Repeat</keyword>
<keyword evidence="3" id="KW-0812">Transmembrane</keyword>
<organism evidence="10 11">
    <name type="scientific">Miscanthus lutarioriparius</name>
    <dbReference type="NCBI Taxonomy" id="422564"/>
    <lineage>
        <taxon>Eukaryota</taxon>
        <taxon>Viridiplantae</taxon>
        <taxon>Streptophyta</taxon>
        <taxon>Embryophyta</taxon>
        <taxon>Tracheophyta</taxon>
        <taxon>Spermatophyta</taxon>
        <taxon>Magnoliopsida</taxon>
        <taxon>Liliopsida</taxon>
        <taxon>Poales</taxon>
        <taxon>Poaceae</taxon>
        <taxon>PACMAD clade</taxon>
        <taxon>Panicoideae</taxon>
        <taxon>Andropogonodae</taxon>
        <taxon>Andropogoneae</taxon>
        <taxon>Saccharinae</taxon>
        <taxon>Miscanthus</taxon>
    </lineage>
</organism>
<dbReference type="GO" id="GO:0043531">
    <property type="term" value="F:ADP binding"/>
    <property type="evidence" value="ECO:0007669"/>
    <property type="project" value="InterPro"/>
</dbReference>
<dbReference type="GO" id="GO:0004674">
    <property type="term" value="F:protein serine/threonine kinase activity"/>
    <property type="evidence" value="ECO:0007669"/>
    <property type="project" value="UniProtKB-EC"/>
</dbReference>
<feature type="domain" description="Protein kinase" evidence="9">
    <location>
        <begin position="976"/>
        <end position="1255"/>
    </location>
</feature>
<dbReference type="FunFam" id="1.10.510.10:FF:000336">
    <property type="entry name" value="Cysteine-rich receptor-like protein kinase 2"/>
    <property type="match status" value="1"/>
</dbReference>
<keyword evidence="6" id="KW-1133">Transmembrane helix</keyword>
<evidence type="ECO:0000256" key="5">
    <source>
        <dbReference type="ARBA" id="ARBA00022821"/>
    </source>
</evidence>
<evidence type="ECO:0000313" key="11">
    <source>
        <dbReference type="Proteomes" id="UP000604825"/>
    </source>
</evidence>
<sequence>MATVSADIDRLQRRLASDGQRIRLPSSILTDLSRMTRALYRLQGILANVEKQPFDGSREPCLSKIKHNIYDVEDILDELENGSFRAQRSSMGWKLAEASDLWSQVVFSFSSNHSVLHCRMMNKMKKIRKSLDHASEDSIFSLLHHRADADQSCDHNVFDENAIIGRNKDKENVRVLLLSNSEQKISIIPIVGLGGLGKTALAQLIFSDQDERYNFDLRVWINLNMSYDFNSIASAIISKVNRTEEGTSQVNNEGEYNPQILMNCLREVLNDKRCLIVLDGLWSIDEGQLLHLKRMLQSTQNTKIIVTTCSENVANLMHTVHPYKLGPLSEENCWTIFSQRVFGGGDNSYLTRIGKQIVNRCEGIPGVIHSLGAFMHDKGTSTWNWDCKNEELWKLEKQFPLHINMFSSVKRIYYKMPSALKSCLSYLSMFPKGSDIRMENVITQWAALGILGSTHGSLPVYAQGRKYIQELLSVFFLEAPDKSIDIGINQASASKVLNMHNLVHEFARYVTSQDLFILDGKRTLNDSPGNRFSRYALLTRCSDKSKVSRGFLTSVRAICLKDCGGAKLIEKIFSALKHLRVLDLSRCSFLELPSSICQLTHLRYIDISSSAIQSLPDQMSFLQNLEALDLSGTCIQVLPDFVGTFKKLTYLNLQECRELHHLPSKLDDIKSLQHLNLSRCPAACQLLESISGFQELRFLDISSCTELQTLPESFVRLRNLEDLILSKCTRLKKLPESFGELCFLRFLNVSYCCELEEMPASLGRLAHLEVLVLSGCSRIQNLPQSFSDIAFLRMLDLSGCVDLHMDLGMLPNNNLENLNVDRCRKVYAMPGWTVNFPKLHPECLQSCEQHIQRLINDNQVCPNHDEVEITNEMNVSVHDQTGEAMANQQWQQAGNSECSTEKVIGDSSAPTSGGYVPKHRTARTGVPFFGSSTIRFSKMSSCFMSNKGLEQNTEGEGGNKVKVFSYSEMKKATNNFSEANKISKGRFSTIYRGKLENGILVAVKVLKANATRLGILEFLHEFTAIADIRHENLMTLVGCCAQAGSHKFIVYNYIENGSLADTLLGSGPSSIQFNWRARVKIALGVARGLEYLHEGIRPHIIHRDIKASNILLDKDLTPKISDFGLARMFFIHPIHIGTQAARTLGYLAPEYAIRGQVTKKSDVYSFGVVLLEIVSGRCNLNIRLDQEDQYLVDTTWRSYEQGNLEEIIDINIGEDLDVEEACRFLKVGLLCTQEMMKQRPNMSNIVKMLTGETAVSVDKVTRPPMISDYLKLNFEPHRPAGAQSSTTKSFATTEILTSSEARQSHL</sequence>
<dbReference type="InterPro" id="IPR058922">
    <property type="entry name" value="WHD_DRP"/>
</dbReference>
<dbReference type="InterPro" id="IPR003591">
    <property type="entry name" value="Leu-rich_rpt_typical-subtyp"/>
</dbReference>
<dbReference type="InterPro" id="IPR042197">
    <property type="entry name" value="Apaf_helical"/>
</dbReference>
<dbReference type="InterPro" id="IPR027417">
    <property type="entry name" value="P-loop_NTPase"/>
</dbReference>
<dbReference type="GO" id="GO:0005524">
    <property type="term" value="F:ATP binding"/>
    <property type="evidence" value="ECO:0007669"/>
    <property type="project" value="InterPro"/>
</dbReference>
<evidence type="ECO:0000256" key="2">
    <source>
        <dbReference type="ARBA" id="ARBA00022614"/>
    </source>
</evidence>
<dbReference type="Pfam" id="PF07714">
    <property type="entry name" value="PK_Tyr_Ser-Thr"/>
    <property type="match status" value="1"/>
</dbReference>